<protein>
    <submittedName>
        <fullName evidence="1">Uncharacterized protein</fullName>
    </submittedName>
</protein>
<comment type="caution">
    <text evidence="1">The sequence shown here is derived from an EMBL/GenBank/DDBJ whole genome shotgun (WGS) entry which is preliminary data.</text>
</comment>
<dbReference type="Proteomes" id="UP001633002">
    <property type="component" value="Unassembled WGS sequence"/>
</dbReference>
<reference evidence="1 2" key="1">
    <citation type="submission" date="2024-09" db="EMBL/GenBank/DDBJ databases">
        <title>Chromosome-scale assembly of Riccia sorocarpa.</title>
        <authorList>
            <person name="Paukszto L."/>
        </authorList>
    </citation>
    <scope>NUCLEOTIDE SEQUENCE [LARGE SCALE GENOMIC DNA]</scope>
    <source>
        <strain evidence="1">LP-2024</strain>
        <tissue evidence="1">Aerial parts of the thallus</tissue>
    </source>
</reference>
<proteinExistence type="predicted"/>
<evidence type="ECO:0000313" key="1">
    <source>
        <dbReference type="EMBL" id="KAL3701268.1"/>
    </source>
</evidence>
<dbReference type="EMBL" id="JBJQOH010000001">
    <property type="protein sequence ID" value="KAL3701268.1"/>
    <property type="molecule type" value="Genomic_DNA"/>
</dbReference>
<accession>A0ABD3IC81</accession>
<name>A0ABD3IC81_9MARC</name>
<gene>
    <name evidence="1" type="ORF">R1sor_019290</name>
</gene>
<keyword evidence="2" id="KW-1185">Reference proteome</keyword>
<organism evidence="1 2">
    <name type="scientific">Riccia sorocarpa</name>
    <dbReference type="NCBI Taxonomy" id="122646"/>
    <lineage>
        <taxon>Eukaryota</taxon>
        <taxon>Viridiplantae</taxon>
        <taxon>Streptophyta</taxon>
        <taxon>Embryophyta</taxon>
        <taxon>Marchantiophyta</taxon>
        <taxon>Marchantiopsida</taxon>
        <taxon>Marchantiidae</taxon>
        <taxon>Marchantiales</taxon>
        <taxon>Ricciaceae</taxon>
        <taxon>Riccia</taxon>
    </lineage>
</organism>
<dbReference type="AlphaFoldDB" id="A0ABD3IC81"/>
<evidence type="ECO:0000313" key="2">
    <source>
        <dbReference type="Proteomes" id="UP001633002"/>
    </source>
</evidence>
<sequence>MPARKQWRLAWPRVRTFCKEFLHQNVSKEAIKAATQEVEEMRCYLSTNCTEEEIQELSDLENSLQQMEDHEASLWFLKGRSKWLREGEAPTQYFFSLAKARYSQDQIAGLQTADGTKSMVMALGSPRQLGWLRDVGCEVAGAGRRFKFLGVWSGQGISQLEIAEKICDSIKKKLKLWVNRYFSLP</sequence>